<keyword evidence="4" id="KW-0862">Zinc</keyword>
<dbReference type="RefSeq" id="XP_004927746.2">
    <property type="nucleotide sequence ID" value="XM_004927689.5"/>
</dbReference>
<dbReference type="Gene3D" id="3.40.50.150">
    <property type="entry name" value="Vaccinia Virus protein VP39"/>
    <property type="match status" value="1"/>
</dbReference>
<feature type="domain" description="Fe2OG dioxygenase" evidence="6">
    <location>
        <begin position="205"/>
        <end position="320"/>
    </location>
</feature>
<keyword evidence="5" id="KW-0694">RNA-binding</keyword>
<dbReference type="GO" id="GO:0030488">
    <property type="term" value="P:tRNA methylation"/>
    <property type="evidence" value="ECO:0007669"/>
    <property type="project" value="TreeGrafter"/>
</dbReference>
<dbReference type="AlphaFoldDB" id="A0A8R1WI72"/>
<evidence type="ECO:0000256" key="1">
    <source>
        <dbReference type="ARBA" id="ARBA00001954"/>
    </source>
</evidence>
<dbReference type="GeneID" id="101736667"/>
<evidence type="ECO:0000256" key="3">
    <source>
        <dbReference type="ARBA" id="ARBA00022679"/>
    </source>
</evidence>
<dbReference type="GO" id="GO:0002098">
    <property type="term" value="P:tRNA wobble uridine modification"/>
    <property type="evidence" value="ECO:0007669"/>
    <property type="project" value="TreeGrafter"/>
</dbReference>
<keyword evidence="8" id="KW-1185">Reference proteome</keyword>
<dbReference type="GO" id="GO:0005634">
    <property type="term" value="C:nucleus"/>
    <property type="evidence" value="ECO:0007669"/>
    <property type="project" value="TreeGrafter"/>
</dbReference>
<dbReference type="InterPro" id="IPR005123">
    <property type="entry name" value="Oxoglu/Fe-dep_dioxygenase_dom"/>
</dbReference>
<proteinExistence type="predicted"/>
<keyword evidence="2" id="KW-0489">Methyltransferase</keyword>
<dbReference type="PANTHER" id="PTHR13069">
    <property type="entry name" value="ALKYLATED DNA REPAIR PROTEIN ALKB HOMOLOG 8"/>
    <property type="match status" value="1"/>
</dbReference>
<comment type="cofactor">
    <cofactor evidence="1">
        <name>Fe(2+)</name>
        <dbReference type="ChEBI" id="CHEBI:29033"/>
    </cofactor>
</comment>
<dbReference type="GO" id="GO:0008757">
    <property type="term" value="F:S-adenosylmethionine-dependent methyltransferase activity"/>
    <property type="evidence" value="ECO:0007669"/>
    <property type="project" value="InterPro"/>
</dbReference>
<dbReference type="PROSITE" id="PS51471">
    <property type="entry name" value="FE2OG_OXY"/>
    <property type="match status" value="1"/>
</dbReference>
<evidence type="ECO:0000259" key="6">
    <source>
        <dbReference type="PROSITE" id="PS51471"/>
    </source>
</evidence>
<dbReference type="KEGG" id="bmor:101736667"/>
<organism evidence="7 8">
    <name type="scientific">Bombyx mori</name>
    <name type="common">Silk moth</name>
    <dbReference type="NCBI Taxonomy" id="7091"/>
    <lineage>
        <taxon>Eukaryota</taxon>
        <taxon>Metazoa</taxon>
        <taxon>Ecdysozoa</taxon>
        <taxon>Arthropoda</taxon>
        <taxon>Hexapoda</taxon>
        <taxon>Insecta</taxon>
        <taxon>Pterygota</taxon>
        <taxon>Neoptera</taxon>
        <taxon>Endopterygota</taxon>
        <taxon>Lepidoptera</taxon>
        <taxon>Glossata</taxon>
        <taxon>Ditrysia</taxon>
        <taxon>Bombycoidea</taxon>
        <taxon>Bombycidae</taxon>
        <taxon>Bombycinae</taxon>
        <taxon>Bombyx</taxon>
    </lineage>
</organism>
<keyword evidence="3" id="KW-0808">Transferase</keyword>
<dbReference type="EnsemblMetazoa" id="XM_004927689.4">
    <property type="protein sequence ID" value="XP_004927746.2"/>
    <property type="gene ID" value="LOC101736667"/>
</dbReference>
<reference evidence="7" key="2">
    <citation type="submission" date="2022-06" db="UniProtKB">
        <authorList>
            <consortium name="EnsemblMetazoa"/>
        </authorList>
    </citation>
    <scope>IDENTIFICATION</scope>
    <source>
        <strain evidence="7">p50T (Dazao)</strain>
    </source>
</reference>
<dbReference type="PANTHER" id="PTHR13069:SF21">
    <property type="entry name" value="ALKYLATED DNA REPAIR PROTEIN ALKB HOMOLOG 8"/>
    <property type="match status" value="1"/>
</dbReference>
<dbReference type="Pfam" id="PF13532">
    <property type="entry name" value="2OG-FeII_Oxy_2"/>
    <property type="match status" value="1"/>
</dbReference>
<dbReference type="InterPro" id="IPR051422">
    <property type="entry name" value="AlkB_tRNA_MeTrf/Diox"/>
</dbReference>
<dbReference type="InterPro" id="IPR013216">
    <property type="entry name" value="Methyltransf_11"/>
</dbReference>
<reference evidence="8" key="1">
    <citation type="journal article" date="2008" name="Insect Biochem. Mol. Biol.">
        <title>The genome of a lepidopteran model insect, the silkworm Bombyx mori.</title>
        <authorList>
            <consortium name="International Silkworm Genome Consortium"/>
        </authorList>
    </citation>
    <scope>NUCLEOTIDE SEQUENCE [LARGE SCALE GENOMIC DNA]</scope>
    <source>
        <strain evidence="8">p50T</strain>
    </source>
</reference>
<dbReference type="SMR" id="A0A8R1WI72"/>
<dbReference type="InterPro" id="IPR029063">
    <property type="entry name" value="SAM-dependent_MTases_sf"/>
</dbReference>
<name>A0A8R1WI72_BOMMO</name>
<evidence type="ECO:0000313" key="7">
    <source>
        <dbReference type="EnsemblMetazoa" id="XP_004927746.2"/>
    </source>
</evidence>
<dbReference type="CDD" id="cd02440">
    <property type="entry name" value="AdoMet_MTases"/>
    <property type="match status" value="1"/>
</dbReference>
<protein>
    <recommendedName>
        <fullName evidence="6">Fe2OG dioxygenase domain-containing protein</fullName>
    </recommendedName>
</protein>
<dbReference type="SUPFAM" id="SSF51197">
    <property type="entry name" value="Clavaminate synthase-like"/>
    <property type="match status" value="1"/>
</dbReference>
<evidence type="ECO:0000256" key="4">
    <source>
        <dbReference type="ARBA" id="ARBA00022833"/>
    </source>
</evidence>
<dbReference type="GO" id="GO:0000049">
    <property type="term" value="F:tRNA binding"/>
    <property type="evidence" value="ECO:0007669"/>
    <property type="project" value="TreeGrafter"/>
</dbReference>
<dbReference type="Pfam" id="PF08241">
    <property type="entry name" value="Methyltransf_11"/>
    <property type="match status" value="1"/>
</dbReference>
<sequence length="594" mass="68238">MEDDRKHEKKRKRFAARLNTLKGIVCYEDPRPNVILCNVGQATGFDKQKLLKLLTEYKVNTPLPKFVAEKGESYSYLMFDKAENASLFYEACNGKAQVDENGTTLYVTFVENVPDTDIICKHPNPKGLHIIPDFLTEDEEKLFLNTFNIQHVETTLKNRQVKHYGYEFRYGSNDVDLSCPLQEKIPKICKLLWRRLQHYGYDLGVPVQLTVNKYLPGQGIPSHVDKHSPFGETILALSLGSNVVMDWKHHTGKYVPVMVEARSMMIMQDEARYDWQHGIQPRMWDPVLDVRLIDNEKVKVITSDTVQREMRISLTFRWTRCGPCKCEYKMLCDSIERNIPETISNDVASNIEDIHVHQVYEQIAGHFSTTRHKPWPKVVDFMQHVPAGSIVLDLGCGNGKNILNRTDILQVAGERSSGLLEECKGLTARISGADCIRLDLLNTGLKDECADFIICVAVVHHFSTQARRLHSLQTIHRLLRTNGQALITVWAKDQTKSSYLSRTRAPLLDRHKLTVGGIHLPVHENRTQFQHKDLLVPWNLRSKAPPLQQPDTTFLRYYHVFDEGELDQLCRDARLAIVRSFYEEGNWCVVCMKV</sequence>
<dbReference type="Gene3D" id="2.60.120.590">
    <property type="entry name" value="Alpha-ketoglutarate-dependent dioxygenase AlkB-like"/>
    <property type="match status" value="1"/>
</dbReference>
<dbReference type="SUPFAM" id="SSF53335">
    <property type="entry name" value="S-adenosyl-L-methionine-dependent methyltransferases"/>
    <property type="match status" value="1"/>
</dbReference>
<accession>A0A8R1WI72</accession>
<dbReference type="Proteomes" id="UP000005204">
    <property type="component" value="Unassembled WGS sequence"/>
</dbReference>
<dbReference type="InterPro" id="IPR037151">
    <property type="entry name" value="AlkB-like_sf"/>
</dbReference>
<dbReference type="GO" id="GO:0106335">
    <property type="term" value="F:tRNA (5-carboxymethyluridine(34)-5-O)-methyltransferase activity"/>
    <property type="evidence" value="ECO:0007669"/>
    <property type="project" value="TreeGrafter"/>
</dbReference>
<dbReference type="GO" id="GO:0005737">
    <property type="term" value="C:cytoplasm"/>
    <property type="evidence" value="ECO:0007669"/>
    <property type="project" value="TreeGrafter"/>
</dbReference>
<evidence type="ECO:0000313" key="8">
    <source>
        <dbReference type="Proteomes" id="UP000005204"/>
    </source>
</evidence>
<evidence type="ECO:0000256" key="5">
    <source>
        <dbReference type="ARBA" id="ARBA00022884"/>
    </source>
</evidence>
<evidence type="ECO:0000256" key="2">
    <source>
        <dbReference type="ARBA" id="ARBA00022603"/>
    </source>
</evidence>
<dbReference type="InterPro" id="IPR027450">
    <property type="entry name" value="AlkB-like"/>
</dbReference>